<reference evidence="1" key="1">
    <citation type="journal article" date="2020" name="Stud. Mycol.">
        <title>101 Dothideomycetes genomes: a test case for predicting lifestyles and emergence of pathogens.</title>
        <authorList>
            <person name="Haridas S."/>
            <person name="Albert R."/>
            <person name="Binder M."/>
            <person name="Bloem J."/>
            <person name="Labutti K."/>
            <person name="Salamov A."/>
            <person name="Andreopoulos B."/>
            <person name="Baker S."/>
            <person name="Barry K."/>
            <person name="Bills G."/>
            <person name="Bluhm B."/>
            <person name="Cannon C."/>
            <person name="Castanera R."/>
            <person name="Culley D."/>
            <person name="Daum C."/>
            <person name="Ezra D."/>
            <person name="Gonzalez J."/>
            <person name="Henrissat B."/>
            <person name="Kuo A."/>
            <person name="Liang C."/>
            <person name="Lipzen A."/>
            <person name="Lutzoni F."/>
            <person name="Magnuson J."/>
            <person name="Mondo S."/>
            <person name="Nolan M."/>
            <person name="Ohm R."/>
            <person name="Pangilinan J."/>
            <person name="Park H.-J."/>
            <person name="Ramirez L."/>
            <person name="Alfaro M."/>
            <person name="Sun H."/>
            <person name="Tritt A."/>
            <person name="Yoshinaga Y."/>
            <person name="Zwiers L.-H."/>
            <person name="Turgeon B."/>
            <person name="Goodwin S."/>
            <person name="Spatafora J."/>
            <person name="Crous P."/>
            <person name="Grigoriev I."/>
        </authorList>
    </citation>
    <scope>NUCLEOTIDE SEQUENCE</scope>
    <source>
        <strain evidence="1">CBS 525.71</strain>
    </source>
</reference>
<dbReference type="EMBL" id="MU006706">
    <property type="protein sequence ID" value="KAF2630648.1"/>
    <property type="molecule type" value="Genomic_DNA"/>
</dbReference>
<protein>
    <submittedName>
        <fullName evidence="1">Uncharacterized protein</fullName>
    </submittedName>
</protein>
<name>A0ACB6S9C9_9PLEO</name>
<evidence type="ECO:0000313" key="2">
    <source>
        <dbReference type="Proteomes" id="UP000799754"/>
    </source>
</evidence>
<comment type="caution">
    <text evidence="1">The sequence shown here is derived from an EMBL/GenBank/DDBJ whole genome shotgun (WGS) entry which is preliminary data.</text>
</comment>
<organism evidence="1 2">
    <name type="scientific">Macroventuria anomochaeta</name>
    <dbReference type="NCBI Taxonomy" id="301207"/>
    <lineage>
        <taxon>Eukaryota</taxon>
        <taxon>Fungi</taxon>
        <taxon>Dikarya</taxon>
        <taxon>Ascomycota</taxon>
        <taxon>Pezizomycotina</taxon>
        <taxon>Dothideomycetes</taxon>
        <taxon>Pleosporomycetidae</taxon>
        <taxon>Pleosporales</taxon>
        <taxon>Pleosporineae</taxon>
        <taxon>Didymellaceae</taxon>
        <taxon>Macroventuria</taxon>
    </lineage>
</organism>
<sequence>MADGPGAFAGIDMDALFAASPAQQKQMLGEALWPKIYDIQPELAGKISDILLEMDSSELINLVFDESALRAEADGTMRVYDEYLKDKDGGREKDAPKPLSTTKPRLPPSFPIAYPCSFPDVDCEFGGGACKINAEFNLEETDTRTAENRVNLEVFKRKKRHDSLDGMWTSLKADANHARRHGVKRNAVAEELVNEVTFLARREEELAQRRTTASSTIGCLKAVVEFAELERGFAADQLRLIQRTANVSAHIWKAGCERNLHKDLCKFQSRNADKHEIKFWLMNLLVSSSRNDPWGCKTSLEAEEVQTVIDLVDNLELQEECSQKIEDAKIDDDSPEEFAYLEDLESSLEDEKRAYISQLAATLFKYNGDVQARNVHMGQEEVNEEVLSTVQQALVTNVMEAMNSRDRSLATSLLQQSAWVADAALARWFERETSNPSPPLSGSSGKRLYVAEAEPGRSKRQRTGTPDPEETLEAARARLDRILAKDRSAEQDRAEQSQQEMRKSAEASSETSKPTVQGKSSLAPGSYSLEVLNKMITNDANAQAKALQEKENTKPSDEIRPDNRRSSLRTRSQKINYKVLHNGIGPLKQVKQRTIGVEANRGSQNEQQRTQLPPDPASAPSMVNTPGDLLAALSEDTVSVTPDIRISVSSRQGMEAPADREMPQMPPVYANPLGFIEANGVQQHTNIPNILSPALYISSSPSDSSSERDFASPSEISAVLRPFGHRVNEVVSSSPDTEVVDEGVGMREEALVDGAANRTSEAQGRIDEEDEADNEDNGSRYTKKTCCRKQFLIIAHQRCPSDFHSDSELIGVRSNRVRENTQMYVRCASGPAPSSLPLQPYVAPQC</sequence>
<evidence type="ECO:0000313" key="1">
    <source>
        <dbReference type="EMBL" id="KAF2630648.1"/>
    </source>
</evidence>
<dbReference type="Proteomes" id="UP000799754">
    <property type="component" value="Unassembled WGS sequence"/>
</dbReference>
<keyword evidence="2" id="KW-1185">Reference proteome</keyword>
<accession>A0ACB6S9C9</accession>
<gene>
    <name evidence="1" type="ORF">BU25DRAFT_483392</name>
</gene>
<proteinExistence type="predicted"/>